<evidence type="ECO:0000256" key="2">
    <source>
        <dbReference type="ARBA" id="ARBA00022908"/>
    </source>
</evidence>
<dbReference type="EMBL" id="QETF01000010">
    <property type="protein sequence ID" value="PWG16729.1"/>
    <property type="molecule type" value="Genomic_DNA"/>
</dbReference>
<dbReference type="Proteomes" id="UP000245293">
    <property type="component" value="Unassembled WGS sequence"/>
</dbReference>
<keyword evidence="4" id="KW-0233">DNA recombination</keyword>
<organism evidence="6 7">
    <name type="scientific">Salibaculum griseiflavum</name>
    <dbReference type="NCBI Taxonomy" id="1914409"/>
    <lineage>
        <taxon>Bacteria</taxon>
        <taxon>Pseudomonadati</taxon>
        <taxon>Pseudomonadota</taxon>
        <taxon>Alphaproteobacteria</taxon>
        <taxon>Rhodobacterales</taxon>
        <taxon>Roseobacteraceae</taxon>
        <taxon>Salibaculum</taxon>
    </lineage>
</organism>
<dbReference type="OrthoDB" id="102994at2"/>
<comment type="caution">
    <text evidence="6">The sequence shown here is derived from an EMBL/GenBank/DDBJ whole genome shotgun (WGS) entry which is preliminary data.</text>
</comment>
<dbReference type="InterPro" id="IPR011010">
    <property type="entry name" value="DNA_brk_join_enz"/>
</dbReference>
<feature type="domain" description="Tyr recombinase" evidence="5">
    <location>
        <begin position="220"/>
        <end position="350"/>
    </location>
</feature>
<keyword evidence="3" id="KW-0238">DNA-binding</keyword>
<dbReference type="SUPFAM" id="SSF56349">
    <property type="entry name" value="DNA breaking-rejoining enzymes"/>
    <property type="match status" value="1"/>
</dbReference>
<keyword evidence="7" id="KW-1185">Reference proteome</keyword>
<dbReference type="GO" id="GO:0003677">
    <property type="term" value="F:DNA binding"/>
    <property type="evidence" value="ECO:0007669"/>
    <property type="project" value="UniProtKB-KW"/>
</dbReference>
<dbReference type="PANTHER" id="PTHR30349:SF41">
    <property type="entry name" value="INTEGRASE_RECOMBINASE PROTEIN MJ0367-RELATED"/>
    <property type="match status" value="1"/>
</dbReference>
<dbReference type="GO" id="GO:0015074">
    <property type="term" value="P:DNA integration"/>
    <property type="evidence" value="ECO:0007669"/>
    <property type="project" value="UniProtKB-KW"/>
</dbReference>
<sequence>MPESRSANTGFKDIKRGLAIFKNGHSRYWHLRLWDPLAKKYVRRSTKETNRLDAISVAVEYAQNFKSPVDTIHATQKSTSFEYFAKKMNDIDRMSGKRSADDEAKLLNRSKDGLLQYFGPWDVSKINTAAVRDYLYELDKNRGKALAESTKAKHVIIIRKTLSRALEEGVLSTLPVMPKTKTEDKPRIAFTDEGWKRFDEAAKHVIDNQEVARGVKVTRRHVSLFRFIIYTFLRPTEKELFGIKHKDVKVKGDPAHLEIVLHSKTGKRTTVTMPIAVPMYTGTIMPGTSPDPDEYVWMPEYENRTTAINTARRIFNHILHAANMYDENQKLTPYSLRHYALQKRMIESGGQVNIYNLAKNAGTSVDQLQRFYLKSMPLTGELIQNLQFENK</sequence>
<gene>
    <name evidence="6" type="ORF">DFK10_10455</name>
</gene>
<dbReference type="GO" id="GO:0006310">
    <property type="term" value="P:DNA recombination"/>
    <property type="evidence" value="ECO:0007669"/>
    <property type="project" value="UniProtKB-KW"/>
</dbReference>
<dbReference type="InterPro" id="IPR013762">
    <property type="entry name" value="Integrase-like_cat_sf"/>
</dbReference>
<protein>
    <submittedName>
        <fullName evidence="6">Site-specific integrase</fullName>
    </submittedName>
</protein>
<dbReference type="RefSeq" id="WP_109388972.1">
    <property type="nucleotide sequence ID" value="NZ_QETF01000010.1"/>
</dbReference>
<evidence type="ECO:0000256" key="1">
    <source>
        <dbReference type="ARBA" id="ARBA00008857"/>
    </source>
</evidence>
<name>A0A2V1P2I0_9RHOB</name>
<dbReference type="InterPro" id="IPR010998">
    <property type="entry name" value="Integrase_recombinase_N"/>
</dbReference>
<reference evidence="7" key="1">
    <citation type="submission" date="2018-05" db="EMBL/GenBank/DDBJ databases">
        <authorList>
            <person name="Du Z."/>
            <person name="Wang X."/>
        </authorList>
    </citation>
    <scope>NUCLEOTIDE SEQUENCE [LARGE SCALE GENOMIC DNA]</scope>
    <source>
        <strain evidence="7">WDS4C29</strain>
    </source>
</reference>
<dbReference type="PANTHER" id="PTHR30349">
    <property type="entry name" value="PHAGE INTEGRASE-RELATED"/>
    <property type="match status" value="1"/>
</dbReference>
<evidence type="ECO:0000259" key="5">
    <source>
        <dbReference type="Pfam" id="PF00589"/>
    </source>
</evidence>
<dbReference type="InterPro" id="IPR002104">
    <property type="entry name" value="Integrase_catalytic"/>
</dbReference>
<evidence type="ECO:0000313" key="7">
    <source>
        <dbReference type="Proteomes" id="UP000245293"/>
    </source>
</evidence>
<accession>A0A2V1P2I0</accession>
<dbReference type="Pfam" id="PF00589">
    <property type="entry name" value="Phage_integrase"/>
    <property type="match status" value="1"/>
</dbReference>
<dbReference type="AlphaFoldDB" id="A0A2V1P2I0"/>
<dbReference type="InterPro" id="IPR050090">
    <property type="entry name" value="Tyrosine_recombinase_XerCD"/>
</dbReference>
<evidence type="ECO:0000313" key="6">
    <source>
        <dbReference type="EMBL" id="PWG16729.1"/>
    </source>
</evidence>
<keyword evidence="2" id="KW-0229">DNA integration</keyword>
<proteinExistence type="inferred from homology"/>
<comment type="similarity">
    <text evidence="1">Belongs to the 'phage' integrase family.</text>
</comment>
<dbReference type="Gene3D" id="1.10.443.10">
    <property type="entry name" value="Intergrase catalytic core"/>
    <property type="match status" value="1"/>
</dbReference>
<evidence type="ECO:0000256" key="4">
    <source>
        <dbReference type="ARBA" id="ARBA00023172"/>
    </source>
</evidence>
<dbReference type="Gene3D" id="1.10.150.130">
    <property type="match status" value="1"/>
</dbReference>
<evidence type="ECO:0000256" key="3">
    <source>
        <dbReference type="ARBA" id="ARBA00023125"/>
    </source>
</evidence>